<protein>
    <submittedName>
        <fullName evidence="1">Uncharacterized protein</fullName>
    </submittedName>
</protein>
<dbReference type="AlphaFoldDB" id="A0A0E9THG4"/>
<name>A0A0E9THG4_ANGAN</name>
<reference evidence="1" key="2">
    <citation type="journal article" date="2015" name="Fish Shellfish Immunol.">
        <title>Early steps in the European eel (Anguilla anguilla)-Vibrio vulnificus interaction in the gills: Role of the RtxA13 toxin.</title>
        <authorList>
            <person name="Callol A."/>
            <person name="Pajuelo D."/>
            <person name="Ebbesson L."/>
            <person name="Teles M."/>
            <person name="MacKenzie S."/>
            <person name="Amaro C."/>
        </authorList>
    </citation>
    <scope>NUCLEOTIDE SEQUENCE</scope>
</reference>
<proteinExistence type="predicted"/>
<accession>A0A0E9THG4</accession>
<organism evidence="1">
    <name type="scientific">Anguilla anguilla</name>
    <name type="common">European freshwater eel</name>
    <name type="synonym">Muraena anguilla</name>
    <dbReference type="NCBI Taxonomy" id="7936"/>
    <lineage>
        <taxon>Eukaryota</taxon>
        <taxon>Metazoa</taxon>
        <taxon>Chordata</taxon>
        <taxon>Craniata</taxon>
        <taxon>Vertebrata</taxon>
        <taxon>Euteleostomi</taxon>
        <taxon>Actinopterygii</taxon>
        <taxon>Neopterygii</taxon>
        <taxon>Teleostei</taxon>
        <taxon>Anguilliformes</taxon>
        <taxon>Anguillidae</taxon>
        <taxon>Anguilla</taxon>
    </lineage>
</organism>
<sequence length="52" mass="6360">MNQTELRKTWNWNGLSCRTKSQKHYAQVQRLYHYFNDNCATIQRLLSLSEFH</sequence>
<evidence type="ECO:0000313" key="1">
    <source>
        <dbReference type="EMBL" id="JAH52877.1"/>
    </source>
</evidence>
<reference evidence="1" key="1">
    <citation type="submission" date="2014-11" db="EMBL/GenBank/DDBJ databases">
        <authorList>
            <person name="Amaro Gonzalez C."/>
        </authorList>
    </citation>
    <scope>NUCLEOTIDE SEQUENCE</scope>
</reference>
<dbReference type="EMBL" id="GBXM01055700">
    <property type="protein sequence ID" value="JAH52877.1"/>
    <property type="molecule type" value="Transcribed_RNA"/>
</dbReference>